<dbReference type="AlphaFoldDB" id="A0A8J3VXU1"/>
<comment type="caution">
    <text evidence="1">The sequence shown here is derived from an EMBL/GenBank/DDBJ whole genome shotgun (WGS) entry which is preliminary data.</text>
</comment>
<evidence type="ECO:0000313" key="2">
    <source>
        <dbReference type="Proteomes" id="UP000610966"/>
    </source>
</evidence>
<keyword evidence="2" id="KW-1185">Reference proteome</keyword>
<dbReference type="InterPro" id="IPR036390">
    <property type="entry name" value="WH_DNA-bd_sf"/>
</dbReference>
<sequence length="198" mass="21720">MREPSPMLLPLLRSRAVGELLAWLYLHPEGEYSTTDLAARTGTSQSTVSREVDRFTSAGLTVERRHGNLRLIRANNDTIVAKPLTDLLAVTFGPAAVLPPLLQPLSGIDEAYIYGSWAARYANQAGPPPRDVDVLIVGTADDDELYDAARIAEGILGREVNISRISRASWIEDVDNPFVKSLRSRPLYPLQIAKRAAS</sequence>
<dbReference type="GO" id="GO:0003700">
    <property type="term" value="F:DNA-binding transcription factor activity"/>
    <property type="evidence" value="ECO:0007669"/>
    <property type="project" value="InterPro"/>
</dbReference>
<accession>A0A8J3VXU1</accession>
<dbReference type="InterPro" id="IPR011991">
    <property type="entry name" value="ArsR-like_HTH"/>
</dbReference>
<gene>
    <name evidence="1" type="ORF">Mth01_05190</name>
</gene>
<organism evidence="1 2">
    <name type="scientific">Sphaerimonospora thailandensis</name>
    <dbReference type="NCBI Taxonomy" id="795644"/>
    <lineage>
        <taxon>Bacteria</taxon>
        <taxon>Bacillati</taxon>
        <taxon>Actinomycetota</taxon>
        <taxon>Actinomycetes</taxon>
        <taxon>Streptosporangiales</taxon>
        <taxon>Streptosporangiaceae</taxon>
        <taxon>Sphaerimonospora</taxon>
    </lineage>
</organism>
<proteinExistence type="predicted"/>
<protein>
    <submittedName>
        <fullName evidence="1">ArsR family transcriptional regulator</fullName>
    </submittedName>
</protein>
<name>A0A8J3VXU1_9ACTN</name>
<dbReference type="SUPFAM" id="SSF46785">
    <property type="entry name" value="Winged helix' DNA-binding domain"/>
    <property type="match status" value="1"/>
</dbReference>
<dbReference type="Gene3D" id="1.10.10.10">
    <property type="entry name" value="Winged helix-like DNA-binding domain superfamily/Winged helix DNA-binding domain"/>
    <property type="match status" value="1"/>
</dbReference>
<dbReference type="CDD" id="cd05403">
    <property type="entry name" value="NT_KNTase_like"/>
    <property type="match status" value="1"/>
</dbReference>
<dbReference type="InterPro" id="IPR036388">
    <property type="entry name" value="WH-like_DNA-bd_sf"/>
</dbReference>
<evidence type="ECO:0000313" key="1">
    <source>
        <dbReference type="EMBL" id="GIH68266.1"/>
    </source>
</evidence>
<reference evidence="1" key="1">
    <citation type="submission" date="2021-01" db="EMBL/GenBank/DDBJ databases">
        <title>Whole genome shotgun sequence of Sphaerimonospora thailandensis NBRC 107569.</title>
        <authorList>
            <person name="Komaki H."/>
            <person name="Tamura T."/>
        </authorList>
    </citation>
    <scope>NUCLEOTIDE SEQUENCE</scope>
    <source>
        <strain evidence="1">NBRC 107569</strain>
    </source>
</reference>
<dbReference type="CDD" id="cd00090">
    <property type="entry name" value="HTH_ARSR"/>
    <property type="match status" value="1"/>
</dbReference>
<dbReference type="EMBL" id="BOOG01000007">
    <property type="protein sequence ID" value="GIH68266.1"/>
    <property type="molecule type" value="Genomic_DNA"/>
</dbReference>
<dbReference type="Proteomes" id="UP000610966">
    <property type="component" value="Unassembled WGS sequence"/>
</dbReference>